<feature type="compositionally biased region" description="Low complexity" evidence="7">
    <location>
        <begin position="87"/>
        <end position="97"/>
    </location>
</feature>
<keyword evidence="9" id="KW-1185">Reference proteome</keyword>
<reference evidence="8" key="1">
    <citation type="submission" date="2021-09" db="EMBL/GenBank/DDBJ databases">
        <title>A high-quality genome of the endoparasitic fungus Hirsutella rhossiliensis with a comparison of Hirsutella genomes reveals transposable elements contributing to genome size variation.</title>
        <authorList>
            <person name="Lin R."/>
            <person name="Jiao Y."/>
            <person name="Sun X."/>
            <person name="Ling J."/>
            <person name="Xie B."/>
            <person name="Cheng X."/>
        </authorList>
    </citation>
    <scope>NUCLEOTIDE SEQUENCE</scope>
    <source>
        <strain evidence="8">HR02</strain>
    </source>
</reference>
<evidence type="ECO:0000256" key="6">
    <source>
        <dbReference type="RuleBase" id="RU367120"/>
    </source>
</evidence>
<evidence type="ECO:0000256" key="7">
    <source>
        <dbReference type="SAM" id="MobiDB-lite"/>
    </source>
</evidence>
<dbReference type="EC" id="2.5.1.60" evidence="6"/>
<name>A0A9P8MUI6_9HYPO</name>
<evidence type="ECO:0000256" key="1">
    <source>
        <dbReference type="ARBA" id="ARBA00006734"/>
    </source>
</evidence>
<dbReference type="GO" id="GO:0097354">
    <property type="term" value="P:prenylation"/>
    <property type="evidence" value="ECO:0007669"/>
    <property type="project" value="UniProtKB-UniRule"/>
</dbReference>
<dbReference type="EMBL" id="JAIZPD010000009">
    <property type="protein sequence ID" value="KAH0960689.1"/>
    <property type="molecule type" value="Genomic_DNA"/>
</dbReference>
<dbReference type="GO" id="GO:0004663">
    <property type="term" value="F:Rab geranylgeranyltransferase activity"/>
    <property type="evidence" value="ECO:0007669"/>
    <property type="project" value="UniProtKB-UniRule"/>
</dbReference>
<protein>
    <recommendedName>
        <fullName evidence="6">Geranylgeranyl transferase type-2 subunit alpha</fullName>
        <ecNumber evidence="6">2.5.1.60</ecNumber>
    </recommendedName>
    <alternativeName>
        <fullName evidence="6">Geranylgeranyl transferase type II subunit alpha</fullName>
    </alternativeName>
</protein>
<dbReference type="RefSeq" id="XP_044718202.1">
    <property type="nucleotide sequence ID" value="XM_044866313.1"/>
</dbReference>
<dbReference type="OrthoDB" id="1658at2759"/>
<feature type="compositionally biased region" description="Polar residues" evidence="7">
    <location>
        <begin position="98"/>
        <end position="108"/>
    </location>
</feature>
<dbReference type="GO" id="GO:0005968">
    <property type="term" value="C:Rab-protein geranylgeranyltransferase complex"/>
    <property type="evidence" value="ECO:0007669"/>
    <property type="project" value="TreeGrafter"/>
</dbReference>
<dbReference type="GeneID" id="68356971"/>
<dbReference type="PANTHER" id="PTHR11129:SF2">
    <property type="entry name" value="GERANYLGERANYL TRANSFERASE TYPE-2 SUBUNIT ALPHA"/>
    <property type="match status" value="1"/>
</dbReference>
<feature type="region of interest" description="Disordered" evidence="7">
    <location>
        <begin position="1"/>
        <end position="22"/>
    </location>
</feature>
<proteinExistence type="inferred from homology"/>
<dbReference type="Gene3D" id="1.25.40.120">
    <property type="entry name" value="Protein prenylyltransferase"/>
    <property type="match status" value="2"/>
</dbReference>
<keyword evidence="2 6" id="KW-0637">Prenyltransferase</keyword>
<dbReference type="PROSITE" id="PS51147">
    <property type="entry name" value="PFTA"/>
    <property type="match status" value="3"/>
</dbReference>
<organism evidence="8 9">
    <name type="scientific">Hirsutella rhossiliensis</name>
    <dbReference type="NCBI Taxonomy" id="111463"/>
    <lineage>
        <taxon>Eukaryota</taxon>
        <taxon>Fungi</taxon>
        <taxon>Dikarya</taxon>
        <taxon>Ascomycota</taxon>
        <taxon>Pezizomycotina</taxon>
        <taxon>Sordariomycetes</taxon>
        <taxon>Hypocreomycetidae</taxon>
        <taxon>Hypocreales</taxon>
        <taxon>Ophiocordycipitaceae</taxon>
        <taxon>Hirsutella</taxon>
    </lineage>
</organism>
<evidence type="ECO:0000256" key="5">
    <source>
        <dbReference type="ARBA" id="ARBA00047658"/>
    </source>
</evidence>
<evidence type="ECO:0000313" key="8">
    <source>
        <dbReference type="EMBL" id="KAH0960689.1"/>
    </source>
</evidence>
<dbReference type="SUPFAM" id="SSF48439">
    <property type="entry name" value="Protein prenylyltransferase"/>
    <property type="match status" value="1"/>
</dbReference>
<dbReference type="PANTHER" id="PTHR11129">
    <property type="entry name" value="PROTEIN FARNESYLTRANSFERASE ALPHA SUBUNIT/RAB GERANYLGERANYL TRANSFERASE ALPHA SUBUNIT"/>
    <property type="match status" value="1"/>
</dbReference>
<dbReference type="InterPro" id="IPR002088">
    <property type="entry name" value="Prenyl_trans_a"/>
</dbReference>
<sequence>MTSHGVARSTRAPRTKEQRHQDIERIRKYRALEDQARSRVAEKQLDQDTFLLTSQLLRLNPEYYTIWNVRRRCLTSGILYGASHNPSPSSSAETRSSLNPKESNSGSPTLKPCVGDASQTPQKQIEGVIRSELGFTVPLLIEYPKCYWIWKYRLWILDQATDKLSTGTARAIWEEELGLVSKMLLKDRRSAVESEFDYTTKAIHEDLSNFSAWHNRSQLIPRLLRERGADNASRKEFLDDELDTIREALNVGPEDQSLWYYHHYLCFNLIESSGSRAIVPHMPAAERKTYVIAEIANIRELAKDFRDIKWVYEALIEYTLAIIQLDSRSVQNEEKREISQWLAKLRELDRKRSGRWDDFETQLGLT</sequence>
<comment type="catalytic activity">
    <reaction evidence="5 6">
        <text>geranylgeranyl diphosphate + L-cysteinyl-[protein] = S-geranylgeranyl-L-cysteinyl-[protein] + diphosphate</text>
        <dbReference type="Rhea" id="RHEA:21240"/>
        <dbReference type="Rhea" id="RHEA-COMP:10131"/>
        <dbReference type="Rhea" id="RHEA-COMP:11537"/>
        <dbReference type="ChEBI" id="CHEBI:29950"/>
        <dbReference type="ChEBI" id="CHEBI:33019"/>
        <dbReference type="ChEBI" id="CHEBI:57533"/>
        <dbReference type="ChEBI" id="CHEBI:86021"/>
        <dbReference type="EC" id="2.5.1.60"/>
    </reaction>
</comment>
<dbReference type="AlphaFoldDB" id="A0A9P8MUI6"/>
<gene>
    <name evidence="8" type="ORF">HRG_07842</name>
</gene>
<dbReference type="Proteomes" id="UP000824596">
    <property type="component" value="Unassembled WGS sequence"/>
</dbReference>
<evidence type="ECO:0000256" key="3">
    <source>
        <dbReference type="ARBA" id="ARBA00022679"/>
    </source>
</evidence>
<keyword evidence="3 6" id="KW-0808">Transferase</keyword>
<evidence type="ECO:0000313" key="9">
    <source>
        <dbReference type="Proteomes" id="UP000824596"/>
    </source>
</evidence>
<comment type="caution">
    <text evidence="8">The sequence shown here is derived from an EMBL/GenBank/DDBJ whole genome shotgun (WGS) entry which is preliminary data.</text>
</comment>
<comment type="function">
    <text evidence="6">Catalyzes the transfer of a geranyl-geranyl moiety from geranyl-geranyl pyrophosphate to cysteines occuring in specific C-terminal amino acid sequences.</text>
</comment>
<feature type="region of interest" description="Disordered" evidence="7">
    <location>
        <begin position="84"/>
        <end position="118"/>
    </location>
</feature>
<dbReference type="Pfam" id="PF01239">
    <property type="entry name" value="PPTA"/>
    <property type="match status" value="4"/>
</dbReference>
<comment type="similarity">
    <text evidence="1 6">Belongs to the protein prenyltransferase subunit alpha family.</text>
</comment>
<evidence type="ECO:0000256" key="4">
    <source>
        <dbReference type="ARBA" id="ARBA00022737"/>
    </source>
</evidence>
<evidence type="ECO:0000256" key="2">
    <source>
        <dbReference type="ARBA" id="ARBA00022602"/>
    </source>
</evidence>
<accession>A0A9P8MUI6</accession>
<keyword evidence="4" id="KW-0677">Repeat</keyword>